<gene>
    <name evidence="9" type="ORF">TrVE_jg4559</name>
</gene>
<evidence type="ECO:0000256" key="2">
    <source>
        <dbReference type="ARBA" id="ARBA00004481"/>
    </source>
</evidence>
<protein>
    <recommendedName>
        <fullName evidence="11">Vps53 N-terminal domain-containing protein</fullName>
    </recommendedName>
</protein>
<evidence type="ECO:0008006" key="11">
    <source>
        <dbReference type="Google" id="ProtNLM"/>
    </source>
</evidence>
<feature type="domain" description="Vps53 C-terminal" evidence="8">
    <location>
        <begin position="703"/>
        <end position="754"/>
    </location>
</feature>
<dbReference type="GO" id="GO:0005829">
    <property type="term" value="C:cytosol"/>
    <property type="evidence" value="ECO:0007669"/>
    <property type="project" value="GOC"/>
</dbReference>
<dbReference type="EMBL" id="BRXX01000193">
    <property type="protein sequence ID" value="GMH97005.1"/>
    <property type="molecule type" value="Genomic_DNA"/>
</dbReference>
<dbReference type="Proteomes" id="UP001165160">
    <property type="component" value="Unassembled WGS sequence"/>
</dbReference>
<dbReference type="GO" id="GO:0000938">
    <property type="term" value="C:GARP complex"/>
    <property type="evidence" value="ECO:0007669"/>
    <property type="project" value="InterPro"/>
</dbReference>
<dbReference type="InterPro" id="IPR007234">
    <property type="entry name" value="Vps53_N"/>
</dbReference>
<name>A0A9W7BZK6_9STRA</name>
<evidence type="ECO:0000313" key="10">
    <source>
        <dbReference type="Proteomes" id="UP001165160"/>
    </source>
</evidence>
<evidence type="ECO:0000256" key="1">
    <source>
        <dbReference type="ARBA" id="ARBA00004150"/>
    </source>
</evidence>
<accession>A0A9W7BZK6</accession>
<evidence type="ECO:0000259" key="8">
    <source>
        <dbReference type="Pfam" id="PF16854"/>
    </source>
</evidence>
<dbReference type="InterPro" id="IPR039766">
    <property type="entry name" value="Vps53"/>
</dbReference>
<dbReference type="Pfam" id="PF16854">
    <property type="entry name" value="VPS53_C"/>
    <property type="match status" value="1"/>
</dbReference>
<dbReference type="AlphaFoldDB" id="A0A9W7BZK6"/>
<sequence length="799" mass="90073">MTSLPPGLASLPNSQLLTSPDFSALDYINETFTTTSSLESGLDAFSTQISSNITSLDGHISSAIQSQSSASSLPKSNDISLALTSILSLKSKIEDIALKADKSERMVQVICQDIKQLDYAKRHLQTTITALKRLHMLVNAVQQLEEMAKKKQYKEAANLLDAVSQLTIHFTDFQSVPKIADLTRTVEAVRTSLSEQIFKAFEEIGELASGAADPESFEREEGESEGFKSLGEACLVVDALGHDARQRQVKSFCDRQLKSYEKIFRGEEEHSNLDSVDRRFAWFRRLLKSIDERFENVFPPHWHLQYRLCLQFLQQTREGLQAKLEDDTSPDSENVIVIVKALQKSIMFEKEMTSKFERDYGSSVKNTTVDANQAYDNDMEYDSDGNPVDPRSAQGIKMRRLRERDKKKALAEKTGDKTPQVDEHALLPIIGILSGVFLPFMGPYVALERQNLEEQLATVVGDKDLDNRGEMPVFTSSINLFVYMKNSINRCCALTNGVVFFNLYKEYKSALVSYAKTLLLKIPQPYISSTAMMTAQLRKDKEDPVNPKTASYRLPPGEETTVCHVIDTCEYCVDTIEALEELIKDKIDEKYKETVDMYDEGEEFGEVSSIGLRILISGLENRLEVGFKEFSRTDWSAFDDVGEESPYVQTMSSCITQFFGLCQASLPILYYRNLCDNFSALFLKNYNSALMKVKRYSDISTQQILLDVYSLKSLMLKLPVLNSNGLAPNMYTTHCTTEFQKIEILLKLIGTPVGILVEVFRQQRPDGNMKELQIVMGCKGIKRVQQQELLEQFGGEGGV</sequence>
<evidence type="ECO:0000256" key="3">
    <source>
        <dbReference type="ARBA" id="ARBA00008628"/>
    </source>
</evidence>
<evidence type="ECO:0000256" key="5">
    <source>
        <dbReference type="ARBA" id="ARBA00023034"/>
    </source>
</evidence>
<dbReference type="GO" id="GO:0042147">
    <property type="term" value="P:retrograde transport, endosome to Golgi"/>
    <property type="evidence" value="ECO:0007669"/>
    <property type="project" value="InterPro"/>
</dbReference>
<dbReference type="Pfam" id="PF04100">
    <property type="entry name" value="Vps53_N"/>
    <property type="match status" value="1"/>
</dbReference>
<comment type="subcellular location">
    <subcellularLocation>
        <location evidence="2">Endosome membrane</location>
        <topology evidence="2">Peripheral membrane protein</topology>
    </subcellularLocation>
    <subcellularLocation>
        <location evidence="1">Golgi apparatus</location>
        <location evidence="1">trans-Golgi network membrane</location>
        <topology evidence="1">Peripheral membrane protein</topology>
    </subcellularLocation>
</comment>
<evidence type="ECO:0000259" key="7">
    <source>
        <dbReference type="Pfam" id="PF04100"/>
    </source>
</evidence>
<evidence type="ECO:0000256" key="6">
    <source>
        <dbReference type="ARBA" id="ARBA00023136"/>
    </source>
</evidence>
<proteinExistence type="inferred from homology"/>
<evidence type="ECO:0000256" key="4">
    <source>
        <dbReference type="ARBA" id="ARBA00022753"/>
    </source>
</evidence>
<dbReference type="GO" id="GO:0010008">
    <property type="term" value="C:endosome membrane"/>
    <property type="evidence" value="ECO:0007669"/>
    <property type="project" value="UniProtKB-SubCell"/>
</dbReference>
<dbReference type="InterPro" id="IPR031745">
    <property type="entry name" value="Vps53_C"/>
</dbReference>
<keyword evidence="5" id="KW-0333">Golgi apparatus</keyword>
<keyword evidence="4" id="KW-0967">Endosome</keyword>
<organism evidence="9 10">
    <name type="scientific">Triparma verrucosa</name>
    <dbReference type="NCBI Taxonomy" id="1606542"/>
    <lineage>
        <taxon>Eukaryota</taxon>
        <taxon>Sar</taxon>
        <taxon>Stramenopiles</taxon>
        <taxon>Ochrophyta</taxon>
        <taxon>Bolidophyceae</taxon>
        <taxon>Parmales</taxon>
        <taxon>Triparmaceae</taxon>
        <taxon>Triparma</taxon>
    </lineage>
</organism>
<comment type="caution">
    <text evidence="9">The sequence shown here is derived from an EMBL/GenBank/DDBJ whole genome shotgun (WGS) entry which is preliminary data.</text>
</comment>
<dbReference type="PANTHER" id="PTHR12820">
    <property type="entry name" value="VACUOLAR SORTING PROTEIN 53"/>
    <property type="match status" value="1"/>
</dbReference>
<keyword evidence="6" id="KW-0472">Membrane</keyword>
<keyword evidence="10" id="KW-1185">Reference proteome</keyword>
<feature type="domain" description="Vps53 N-terminal" evidence="7">
    <location>
        <begin position="20"/>
        <end position="462"/>
    </location>
</feature>
<evidence type="ECO:0000313" key="9">
    <source>
        <dbReference type="EMBL" id="GMH97005.1"/>
    </source>
</evidence>
<dbReference type="PANTHER" id="PTHR12820:SF0">
    <property type="entry name" value="VACUOLAR PROTEIN SORTING-ASSOCIATED PROTEIN 53 HOMOLOG"/>
    <property type="match status" value="1"/>
</dbReference>
<reference evidence="10" key="1">
    <citation type="journal article" date="2023" name="Commun. Biol.">
        <title>Genome analysis of Parmales, the sister group of diatoms, reveals the evolutionary specialization of diatoms from phago-mixotrophs to photoautotrophs.</title>
        <authorList>
            <person name="Ban H."/>
            <person name="Sato S."/>
            <person name="Yoshikawa S."/>
            <person name="Yamada K."/>
            <person name="Nakamura Y."/>
            <person name="Ichinomiya M."/>
            <person name="Sato N."/>
            <person name="Blanc-Mathieu R."/>
            <person name="Endo H."/>
            <person name="Kuwata A."/>
            <person name="Ogata H."/>
        </authorList>
    </citation>
    <scope>NUCLEOTIDE SEQUENCE [LARGE SCALE GENOMIC DNA]</scope>
    <source>
        <strain evidence="10">NIES 3699</strain>
    </source>
</reference>
<comment type="similarity">
    <text evidence="3">Belongs to the VPS53 family.</text>
</comment>